<proteinExistence type="predicted"/>
<feature type="region of interest" description="Disordered" evidence="1">
    <location>
        <begin position="32"/>
        <end position="65"/>
    </location>
</feature>
<protein>
    <submittedName>
        <fullName evidence="2">Uncharacterized protein</fullName>
    </submittedName>
</protein>
<keyword evidence="3" id="KW-1185">Reference proteome</keyword>
<accession>A0A0D6LBB2</accession>
<reference evidence="2 3" key="1">
    <citation type="submission" date="2013-05" db="EMBL/GenBank/DDBJ databases">
        <title>Draft genome of the parasitic nematode Anyclostoma ceylanicum.</title>
        <authorList>
            <person name="Mitreva M."/>
        </authorList>
    </citation>
    <scope>NUCLEOTIDE SEQUENCE [LARGE SCALE GENOMIC DNA]</scope>
</reference>
<dbReference type="Proteomes" id="UP000054495">
    <property type="component" value="Unassembled WGS sequence"/>
</dbReference>
<dbReference type="EMBL" id="KE125326">
    <property type="protein sequence ID" value="EPB69179.1"/>
    <property type="molecule type" value="Genomic_DNA"/>
</dbReference>
<gene>
    <name evidence="2" type="ORF">ANCCEY_11729</name>
</gene>
<evidence type="ECO:0000256" key="1">
    <source>
        <dbReference type="SAM" id="MobiDB-lite"/>
    </source>
</evidence>
<feature type="compositionally biased region" description="Basic and acidic residues" evidence="1">
    <location>
        <begin position="32"/>
        <end position="41"/>
    </location>
</feature>
<organism evidence="2 3">
    <name type="scientific">Ancylostoma ceylanicum</name>
    <dbReference type="NCBI Taxonomy" id="53326"/>
    <lineage>
        <taxon>Eukaryota</taxon>
        <taxon>Metazoa</taxon>
        <taxon>Ecdysozoa</taxon>
        <taxon>Nematoda</taxon>
        <taxon>Chromadorea</taxon>
        <taxon>Rhabditida</taxon>
        <taxon>Rhabditina</taxon>
        <taxon>Rhabditomorpha</taxon>
        <taxon>Strongyloidea</taxon>
        <taxon>Ancylostomatidae</taxon>
        <taxon>Ancylostomatinae</taxon>
        <taxon>Ancylostoma</taxon>
    </lineage>
</organism>
<evidence type="ECO:0000313" key="2">
    <source>
        <dbReference type="EMBL" id="EPB69179.1"/>
    </source>
</evidence>
<dbReference type="AlphaFoldDB" id="A0A0D6LBB2"/>
<sequence>MALEHFFKKRSPAFWSRGTYDLPKQWAKTLAQKKDLEDKSNSRSCTPVGETKIPDPMMHPTIMDTPLNSVSDFASPLSVSPSSVSPSTCNECDVNAKPFCRLPRRRVFKARSENACARDTVFH</sequence>
<name>A0A0D6LBB2_9BILA</name>
<evidence type="ECO:0000313" key="3">
    <source>
        <dbReference type="Proteomes" id="UP000054495"/>
    </source>
</evidence>